<dbReference type="AlphaFoldDB" id="A0A9Q9U7W3"/>
<dbReference type="EMBL" id="CABFJX010000112">
    <property type="protein sequence ID" value="VTT63463.1"/>
    <property type="molecule type" value="Genomic_DNA"/>
</dbReference>
<evidence type="ECO:0000313" key="2">
    <source>
        <dbReference type="Proteomes" id="UP000760494"/>
    </source>
</evidence>
<reference evidence="1" key="1">
    <citation type="submission" date="2019-05" db="EMBL/GenBank/DDBJ databases">
        <authorList>
            <person name="Piombo E."/>
        </authorList>
    </citation>
    <scope>NUCLEOTIDE SEQUENCE</scope>
    <source>
        <strain evidence="1">C2S</strain>
    </source>
</reference>
<organism evidence="1 2">
    <name type="scientific">Fusarium fujikuroi</name>
    <name type="common">Bakanae and foot rot disease fungus</name>
    <name type="synonym">Gibberella fujikuroi</name>
    <dbReference type="NCBI Taxonomy" id="5127"/>
    <lineage>
        <taxon>Eukaryota</taxon>
        <taxon>Fungi</taxon>
        <taxon>Dikarya</taxon>
        <taxon>Ascomycota</taxon>
        <taxon>Pezizomycotina</taxon>
        <taxon>Sordariomycetes</taxon>
        <taxon>Hypocreomycetidae</taxon>
        <taxon>Hypocreales</taxon>
        <taxon>Nectriaceae</taxon>
        <taxon>Fusarium</taxon>
        <taxon>Fusarium fujikuroi species complex</taxon>
    </lineage>
</organism>
<protein>
    <submittedName>
        <fullName evidence="1">Uncharacterized protein</fullName>
    </submittedName>
</protein>
<gene>
    <name evidence="1" type="ORF">C2S_483</name>
</gene>
<evidence type="ECO:0000313" key="1">
    <source>
        <dbReference type="EMBL" id="VTT63463.1"/>
    </source>
</evidence>
<dbReference type="Proteomes" id="UP000760494">
    <property type="component" value="Unassembled WGS sequence"/>
</dbReference>
<comment type="caution">
    <text evidence="1">The sequence shown here is derived from an EMBL/GenBank/DDBJ whole genome shotgun (WGS) entry which is preliminary data.</text>
</comment>
<accession>A0A9Q9U7W3</accession>
<name>A0A9Q9U7W3_FUSFU</name>
<proteinExistence type="predicted"/>
<sequence length="60" mass="6910">MLIRPPITPIHTIAINFITNLLPVLSARRFNLYNQLITVTCAASKRYLLMPRYSTYTAKD</sequence>